<feature type="transmembrane region" description="Helical" evidence="10">
    <location>
        <begin position="500"/>
        <end position="518"/>
    </location>
</feature>
<dbReference type="NCBIfam" id="TIGR00916">
    <property type="entry name" value="2A0604s01"/>
    <property type="match status" value="1"/>
</dbReference>
<sequence length="816" mass="87595">MIPSILALEVVSDPLVLFLSGLALLILFIWYFATESEVRKRNVGTILVLGLCTLCILALIPPDKTLKRGIDIAGGSAFTLRVQPNVDPTTGQVIPLTAKDLDNAIETIEKRLNAMGTSDMLIAKSGDDTIILQMPGMDPETADDIRETLQKVAKLELREVSPQSPILAEKVFNGEEVVPGYRAYKHEGENRKGELFTEYLLLSRRTAIDGADIADAWPQTQGSDHQVGIKLTGEGGDKMTNLTKDMRAGADRIAVLLDNEVITAPVVQSVPLGRNFVIMGQDSFEEAGTLASQLLNPLKNALVIDEERTVSPSLGSAVVEQGVTSALIGLSLTALFILIYYRTAGIIALIALAVNSVLIFGGMAMFGFTFTLPGIAGIILTIGMAVDANVLIYERLREELEHGKSLANAINTAYEKAFSAIFDSNITSLLTAVILFWKASGTVAGFAVTLTIGLLGSMFSAILVTRVFFRWGTDSGMLKNLSLLNLFRSTHWDFLGKRRIALVISTLLFVAAIGGFAWKRSAALGVDFTGGTLLTLKFDEDAEGIRRADAENALKDLDTAAKPMVQEENIPNSGELLSIRCATEDAEEVEATLRAAFPVLQERVPVVVNGEDTGDTKFAVDVTTESVSATAGSAFLVNSCIALGLGLVAIMLYISIRFEFSFAIGAIVAVVHDVVIAVGLIVLFGGELSLIHVGAILTIAGYSINDTIIVFDRIRESLLTERGKVKDLMNSAINATLSRTLLTSMTTIFTVAILAIFGGAALRDFSTMILVGLIVGTYSSIFVASPIVYWWSRGKGRNLRREVLDASLAGETAANT</sequence>
<dbReference type="Pfam" id="PF07549">
    <property type="entry name" value="Sec_GG"/>
    <property type="match status" value="1"/>
</dbReference>
<dbReference type="NCBIfam" id="TIGR01129">
    <property type="entry name" value="secD"/>
    <property type="match status" value="1"/>
</dbReference>
<dbReference type="InterPro" id="IPR048634">
    <property type="entry name" value="SecD_SecF_C"/>
</dbReference>
<dbReference type="SUPFAM" id="SSF82866">
    <property type="entry name" value="Multidrug efflux transporter AcrB transmembrane domain"/>
    <property type="match status" value="2"/>
</dbReference>
<evidence type="ECO:0000256" key="2">
    <source>
        <dbReference type="ARBA" id="ARBA00022448"/>
    </source>
</evidence>
<feature type="transmembrane region" description="Helical" evidence="10">
    <location>
        <begin position="322"/>
        <end position="341"/>
    </location>
</feature>
<keyword evidence="5 10" id="KW-0812">Transmembrane</keyword>
<comment type="subunit">
    <text evidence="11">Forms a complex with SecD. Part of the essential Sec protein translocation apparatus which comprises SecA, SecYEG and auxiliary proteins SecDF. Other proteins may also be involved.</text>
</comment>
<evidence type="ECO:0000256" key="1">
    <source>
        <dbReference type="ARBA" id="ARBA00004651"/>
    </source>
</evidence>
<keyword evidence="14" id="KW-1185">Reference proteome</keyword>
<evidence type="ECO:0000256" key="6">
    <source>
        <dbReference type="ARBA" id="ARBA00022927"/>
    </source>
</evidence>
<dbReference type="InterPro" id="IPR022813">
    <property type="entry name" value="SecD/SecF_arch_bac"/>
</dbReference>
<dbReference type="PROSITE" id="PS50156">
    <property type="entry name" value="SSD"/>
    <property type="match status" value="1"/>
</dbReference>
<keyword evidence="4" id="KW-0997">Cell inner membrane</keyword>
<dbReference type="InterPro" id="IPR005791">
    <property type="entry name" value="SecD"/>
</dbReference>
<dbReference type="Pfam" id="PF02355">
    <property type="entry name" value="SecD_SecF_C"/>
    <property type="match status" value="2"/>
</dbReference>
<dbReference type="PANTHER" id="PTHR30081">
    <property type="entry name" value="PROTEIN-EXPORT MEMBRANE PROTEIN SEC"/>
    <property type="match status" value="1"/>
</dbReference>
<keyword evidence="6 10" id="KW-0653">Protein transport</keyword>
<keyword evidence="9 10" id="KW-0472">Membrane</keyword>
<keyword evidence="8 10" id="KW-0811">Translocation</keyword>
<comment type="similarity">
    <text evidence="10">Belongs to the SecD/SecF family. SecD subfamily.</text>
</comment>
<comment type="similarity">
    <text evidence="11">Belongs to the SecD/SecF family. SecF subfamily.</text>
</comment>
<dbReference type="InterPro" id="IPR048631">
    <property type="entry name" value="SecD_1st"/>
</dbReference>
<evidence type="ECO:0000313" key="13">
    <source>
        <dbReference type="EMBL" id="BCX50001.1"/>
    </source>
</evidence>
<feature type="transmembrane region" description="Helical" evidence="10">
    <location>
        <begin position="42"/>
        <end position="60"/>
    </location>
</feature>
<dbReference type="HAMAP" id="MF_01464_B">
    <property type="entry name" value="SecF_B"/>
    <property type="match status" value="1"/>
</dbReference>
<dbReference type="Pfam" id="PF22599">
    <property type="entry name" value="SecDF_P1_head"/>
    <property type="match status" value="1"/>
</dbReference>
<dbReference type="InterPro" id="IPR022645">
    <property type="entry name" value="SecD/SecF_bac"/>
</dbReference>
<dbReference type="NCBIfam" id="TIGR00966">
    <property type="entry name" value="transloc_SecF"/>
    <property type="match status" value="1"/>
</dbReference>
<dbReference type="RefSeq" id="WP_338686874.1">
    <property type="nucleotide sequence ID" value="NZ_AP024702.1"/>
</dbReference>
<comment type="subunit">
    <text evidence="10">Forms a complex with SecF. Part of the essential Sec protein translocation apparatus which comprises SecA, SecYEG and auxiliary proteins SecDF. Other proteins may also be involved.</text>
</comment>
<dbReference type="Gene3D" id="3.30.1360.200">
    <property type="match status" value="1"/>
</dbReference>
<keyword evidence="2 10" id="KW-0813">Transport</keyword>
<organism evidence="13 14">
    <name type="scientific">Haloferula helveola</name>
    <dbReference type="NCBI Taxonomy" id="490095"/>
    <lineage>
        <taxon>Bacteria</taxon>
        <taxon>Pseudomonadati</taxon>
        <taxon>Verrucomicrobiota</taxon>
        <taxon>Verrucomicrobiia</taxon>
        <taxon>Verrucomicrobiales</taxon>
        <taxon>Verrucomicrobiaceae</taxon>
        <taxon>Haloferula</taxon>
    </lineage>
</organism>
<dbReference type="Gene3D" id="3.30.70.3400">
    <property type="match status" value="1"/>
</dbReference>
<protein>
    <recommendedName>
        <fullName evidence="10 11">Multifunctional fusion protein</fullName>
    </recommendedName>
    <domain>
        <recommendedName>
            <fullName evidence="10">Protein translocase subunit SecD</fullName>
        </recommendedName>
    </domain>
    <domain>
        <recommendedName>
            <fullName evidence="11">Protein-export membrane protein SecF</fullName>
        </recommendedName>
    </domain>
</protein>
<keyword evidence="3 10" id="KW-1003">Cell membrane</keyword>
<evidence type="ECO:0000256" key="9">
    <source>
        <dbReference type="ARBA" id="ARBA00023136"/>
    </source>
</evidence>
<dbReference type="PANTHER" id="PTHR30081:SF1">
    <property type="entry name" value="PROTEIN TRANSLOCASE SUBUNIT SECD"/>
    <property type="match status" value="1"/>
</dbReference>
<evidence type="ECO:0000259" key="12">
    <source>
        <dbReference type="PROSITE" id="PS50156"/>
    </source>
</evidence>
<proteinExistence type="inferred from homology"/>
<comment type="subcellular location">
    <subcellularLocation>
        <location evidence="1 10">Cell membrane</location>
        <topology evidence="1 10">Multi-pass membrane protein</topology>
    </subcellularLocation>
</comment>
<evidence type="ECO:0000256" key="5">
    <source>
        <dbReference type="ARBA" id="ARBA00022692"/>
    </source>
</evidence>
<dbReference type="InterPro" id="IPR000731">
    <property type="entry name" value="SSD"/>
</dbReference>
<keyword evidence="7 10" id="KW-1133">Transmembrane helix</keyword>
<feature type="transmembrane region" description="Helical" evidence="10">
    <location>
        <begin position="662"/>
        <end position="684"/>
    </location>
</feature>
<dbReference type="Gene3D" id="1.20.1640.10">
    <property type="entry name" value="Multidrug efflux transporter AcrB transmembrane domain"/>
    <property type="match status" value="2"/>
</dbReference>
<dbReference type="HAMAP" id="MF_01463_B">
    <property type="entry name" value="SecD_B"/>
    <property type="match status" value="1"/>
</dbReference>
<dbReference type="InterPro" id="IPR005665">
    <property type="entry name" value="SecF_bac"/>
</dbReference>
<feature type="transmembrane region" description="Helical" evidence="10">
    <location>
        <begin position="15"/>
        <end position="33"/>
    </location>
</feature>
<feature type="transmembrane region" description="Helical" evidence="10">
    <location>
        <begin position="769"/>
        <end position="791"/>
    </location>
</feature>
<feature type="transmembrane region" description="Helical" evidence="10">
    <location>
        <begin position="732"/>
        <end position="757"/>
    </location>
</feature>
<reference evidence="13 14" key="1">
    <citation type="submission" date="2021-06" db="EMBL/GenBank/DDBJ databases">
        <title>Complete genome of Haloferula helveola possessing various polysaccharide degrading enzymes.</title>
        <authorList>
            <person name="Takami H."/>
            <person name="Huang C."/>
            <person name="Hamasaki K."/>
        </authorList>
    </citation>
    <scope>NUCLEOTIDE SEQUENCE [LARGE SCALE GENOMIC DNA]</scope>
    <source>
        <strain evidence="13 14">CN-1</strain>
    </source>
</reference>
<accession>A0ABN6H8P8</accession>
<dbReference type="InterPro" id="IPR054384">
    <property type="entry name" value="SecDF_P1_head"/>
</dbReference>
<dbReference type="PRINTS" id="PR01755">
    <property type="entry name" value="SECFTRNLCASE"/>
</dbReference>
<evidence type="ECO:0000256" key="11">
    <source>
        <dbReference type="HAMAP-Rule" id="MF_01464"/>
    </source>
</evidence>
<feature type="transmembrane region" description="Helical" evidence="10">
    <location>
        <begin position="417"/>
        <end position="437"/>
    </location>
</feature>
<dbReference type="EMBL" id="AP024702">
    <property type="protein sequence ID" value="BCX50001.1"/>
    <property type="molecule type" value="Genomic_DNA"/>
</dbReference>
<feature type="transmembrane region" description="Helical" evidence="10">
    <location>
        <begin position="443"/>
        <end position="469"/>
    </location>
</feature>
<comment type="caution">
    <text evidence="10">Lacks conserved residue(s) required for the propagation of feature annotation.</text>
</comment>
<name>A0ABN6H8P8_9BACT</name>
<feature type="transmembrane region" description="Helical" evidence="10">
    <location>
        <begin position="346"/>
        <end position="368"/>
    </location>
</feature>
<comment type="function">
    <text evidence="10">Part of the Sec protein translocase complex. Interacts with the SecYEG preprotein conducting channel. SecDF uses the proton motive force (PMF) to complete protein translocation after the ATP-dependent function of SecA.</text>
</comment>
<dbReference type="InterPro" id="IPR055344">
    <property type="entry name" value="SecD_SecF_C_bact"/>
</dbReference>
<evidence type="ECO:0000256" key="8">
    <source>
        <dbReference type="ARBA" id="ARBA00023010"/>
    </source>
</evidence>
<feature type="transmembrane region" description="Helical" evidence="10">
    <location>
        <begin position="374"/>
        <end position="396"/>
    </location>
</feature>
<evidence type="ECO:0000256" key="10">
    <source>
        <dbReference type="HAMAP-Rule" id="MF_01463"/>
    </source>
</evidence>
<feature type="transmembrane region" description="Helical" evidence="10">
    <location>
        <begin position="635"/>
        <end position="655"/>
    </location>
</feature>
<feature type="domain" description="SSD" evidence="12">
    <location>
        <begin position="656"/>
        <end position="790"/>
    </location>
</feature>
<dbReference type="Pfam" id="PF21760">
    <property type="entry name" value="SecD_1st"/>
    <property type="match status" value="1"/>
</dbReference>
<feature type="transmembrane region" description="Helical" evidence="10">
    <location>
        <begin position="690"/>
        <end position="711"/>
    </location>
</feature>
<dbReference type="Proteomes" id="UP001374893">
    <property type="component" value="Chromosome"/>
</dbReference>
<evidence type="ECO:0000256" key="4">
    <source>
        <dbReference type="ARBA" id="ARBA00022519"/>
    </source>
</evidence>
<dbReference type="InterPro" id="IPR022646">
    <property type="entry name" value="SecD/SecF_CS"/>
</dbReference>
<gene>
    <name evidence="10 13" type="primary">secD</name>
    <name evidence="11" type="synonym">secF</name>
    <name evidence="13" type="ORF">HAHE_39090</name>
</gene>
<evidence type="ECO:0000256" key="7">
    <source>
        <dbReference type="ARBA" id="ARBA00022989"/>
    </source>
</evidence>
<evidence type="ECO:0000256" key="3">
    <source>
        <dbReference type="ARBA" id="ARBA00022475"/>
    </source>
</evidence>
<evidence type="ECO:0000313" key="14">
    <source>
        <dbReference type="Proteomes" id="UP001374893"/>
    </source>
</evidence>